<proteinExistence type="predicted"/>
<dbReference type="InterPro" id="IPR039927">
    <property type="entry name" value="Ribosomal_mL43"/>
</dbReference>
<dbReference type="Gene3D" id="3.40.30.10">
    <property type="entry name" value="Glutaredoxin"/>
    <property type="match status" value="1"/>
</dbReference>
<keyword evidence="2" id="KW-1185">Reference proteome</keyword>
<sequence>MSIVFKKNLYDITKVNAIKAPIYLKQGNYVPALQLATPSRILPNGKYQLPIKKVTIEYSNNDKSSTAIREFILKSDKLTKLIDEHKYIEWEFLEKSGHPTLKFYYLPSANGSVSGIKDGMKVKCIKNLKTSNDILNEIQNSLNERGFKKFKYKPQMGVVSDKLSIRGVWSPFHSE</sequence>
<evidence type="ECO:0000313" key="1">
    <source>
        <dbReference type="EMBL" id="OBA25932.1"/>
    </source>
</evidence>
<dbReference type="AlphaFoldDB" id="A0A1B7TB21"/>
<protein>
    <submittedName>
        <fullName evidence="1">Uncharacterized protein</fullName>
    </submittedName>
</protein>
<reference evidence="2" key="1">
    <citation type="journal article" date="2016" name="Proc. Natl. Acad. Sci. U.S.A.">
        <title>Comparative genomics of biotechnologically important yeasts.</title>
        <authorList>
            <person name="Riley R."/>
            <person name="Haridas S."/>
            <person name="Wolfe K.H."/>
            <person name="Lopes M.R."/>
            <person name="Hittinger C.T."/>
            <person name="Goeker M."/>
            <person name="Salamov A.A."/>
            <person name="Wisecaver J.H."/>
            <person name="Long T.M."/>
            <person name="Calvey C.H."/>
            <person name="Aerts A.L."/>
            <person name="Barry K.W."/>
            <person name="Choi C."/>
            <person name="Clum A."/>
            <person name="Coughlan A.Y."/>
            <person name="Deshpande S."/>
            <person name="Douglass A.P."/>
            <person name="Hanson S.J."/>
            <person name="Klenk H.-P."/>
            <person name="LaButti K.M."/>
            <person name="Lapidus A."/>
            <person name="Lindquist E.A."/>
            <person name="Lipzen A.M."/>
            <person name="Meier-Kolthoff J.P."/>
            <person name="Ohm R.A."/>
            <person name="Otillar R.P."/>
            <person name="Pangilinan J.L."/>
            <person name="Peng Y."/>
            <person name="Rokas A."/>
            <person name="Rosa C.A."/>
            <person name="Scheuner C."/>
            <person name="Sibirny A.A."/>
            <person name="Slot J.C."/>
            <person name="Stielow J.B."/>
            <person name="Sun H."/>
            <person name="Kurtzman C.P."/>
            <person name="Blackwell M."/>
            <person name="Grigoriev I.V."/>
            <person name="Jeffries T.W."/>
        </authorList>
    </citation>
    <scope>NUCLEOTIDE SEQUENCE [LARGE SCALE GENOMIC DNA]</scope>
    <source>
        <strain evidence="2">NRRL Y-1626</strain>
    </source>
</reference>
<evidence type="ECO:0000313" key="2">
    <source>
        <dbReference type="Proteomes" id="UP000092321"/>
    </source>
</evidence>
<dbReference type="EMBL" id="LXPE01000033">
    <property type="protein sequence ID" value="OBA25932.1"/>
    <property type="molecule type" value="Genomic_DNA"/>
</dbReference>
<comment type="caution">
    <text evidence="1">The sequence shown here is derived from an EMBL/GenBank/DDBJ whole genome shotgun (WGS) entry which is preliminary data.</text>
</comment>
<dbReference type="PANTHER" id="PTHR21396:SF2">
    <property type="entry name" value="LARGE RIBOSOMAL SUBUNIT PROTEIN ML43"/>
    <property type="match status" value="1"/>
</dbReference>
<organism evidence="1 2">
    <name type="scientific">Hanseniaspora valbyensis NRRL Y-1626</name>
    <dbReference type="NCBI Taxonomy" id="766949"/>
    <lineage>
        <taxon>Eukaryota</taxon>
        <taxon>Fungi</taxon>
        <taxon>Dikarya</taxon>
        <taxon>Ascomycota</taxon>
        <taxon>Saccharomycotina</taxon>
        <taxon>Saccharomycetes</taxon>
        <taxon>Saccharomycodales</taxon>
        <taxon>Saccharomycodaceae</taxon>
        <taxon>Hanseniaspora</taxon>
    </lineage>
</organism>
<dbReference type="OrthoDB" id="88at2759"/>
<gene>
    <name evidence="1" type="ORF">HANVADRAFT_53555</name>
</gene>
<dbReference type="PANTHER" id="PTHR21396">
    <property type="entry name" value="39S RIBOSOMAL PROTEIN L43"/>
    <property type="match status" value="1"/>
</dbReference>
<accession>A0A1B7TB21</accession>
<dbReference type="GO" id="GO:0003735">
    <property type="term" value="F:structural constituent of ribosome"/>
    <property type="evidence" value="ECO:0007669"/>
    <property type="project" value="InterPro"/>
</dbReference>
<dbReference type="GO" id="GO:0005762">
    <property type="term" value="C:mitochondrial large ribosomal subunit"/>
    <property type="evidence" value="ECO:0007669"/>
    <property type="project" value="TreeGrafter"/>
</dbReference>
<dbReference type="GO" id="GO:0032543">
    <property type="term" value="P:mitochondrial translation"/>
    <property type="evidence" value="ECO:0007669"/>
    <property type="project" value="InterPro"/>
</dbReference>
<dbReference type="Proteomes" id="UP000092321">
    <property type="component" value="Unassembled WGS sequence"/>
</dbReference>
<name>A0A1B7TB21_9ASCO</name>